<dbReference type="Proteomes" id="UP000006310">
    <property type="component" value="Chromosome 1"/>
</dbReference>
<keyword evidence="5" id="KW-0653">Protein transport</keyword>
<dbReference type="STRING" id="1071383.J7RUA6"/>
<name>J7RUA6_HUIN7</name>
<evidence type="ECO:0000256" key="5">
    <source>
        <dbReference type="ARBA" id="ARBA00022927"/>
    </source>
</evidence>
<feature type="compositionally biased region" description="Basic and acidic residues" evidence="9">
    <location>
        <begin position="504"/>
        <end position="516"/>
    </location>
</feature>
<dbReference type="AlphaFoldDB" id="J7RUA6"/>
<evidence type="ECO:0000256" key="3">
    <source>
        <dbReference type="ARBA" id="ARBA00020975"/>
    </source>
</evidence>
<keyword evidence="4" id="KW-0813">Transport</keyword>
<dbReference type="eggNOG" id="KOG0412">
    <property type="taxonomic scope" value="Eukaryota"/>
</dbReference>
<comment type="similarity">
    <text evidence="2">Belongs to the COG4 family.</text>
</comment>
<dbReference type="InterPro" id="IPR013167">
    <property type="entry name" value="COG4_M"/>
</dbReference>
<evidence type="ECO:0000256" key="1">
    <source>
        <dbReference type="ARBA" id="ARBA00004395"/>
    </source>
</evidence>
<dbReference type="Pfam" id="PF20663">
    <property type="entry name" value="COG4_N"/>
    <property type="match status" value="1"/>
</dbReference>
<evidence type="ECO:0000256" key="2">
    <source>
        <dbReference type="ARBA" id="ARBA00009215"/>
    </source>
</evidence>
<feature type="domain" description="COG4 transport protein middle alpha-helical bundle" evidence="10">
    <location>
        <begin position="182"/>
        <end position="486"/>
    </location>
</feature>
<proteinExistence type="inferred from homology"/>
<evidence type="ECO:0000256" key="9">
    <source>
        <dbReference type="SAM" id="MobiDB-lite"/>
    </source>
</evidence>
<dbReference type="InterPro" id="IPR048682">
    <property type="entry name" value="COG4"/>
</dbReference>
<comment type="subcellular location">
    <subcellularLocation>
        <location evidence="1">Golgi apparatus membrane</location>
        <topology evidence="1">Peripheral membrane protein</topology>
    </subcellularLocation>
</comment>
<dbReference type="GO" id="GO:0000301">
    <property type="term" value="P:retrograde transport, vesicle recycling within Golgi"/>
    <property type="evidence" value="ECO:0007669"/>
    <property type="project" value="EnsemblFungi"/>
</dbReference>
<reference evidence="12" key="2">
    <citation type="submission" date="2012-08" db="EMBL/GenBank/DDBJ databases">
        <title>Genome sequence of Kazachstania naganishii.</title>
        <authorList>
            <person name="Gordon J.L."/>
            <person name="Armisen D."/>
            <person name="Proux-Wera E."/>
            <person name="OhEigeartaigh S.S."/>
            <person name="Byrne K.P."/>
            <person name="Wolfe K.H."/>
        </authorList>
    </citation>
    <scope>NUCLEOTIDE SEQUENCE [LARGE SCALE GENOMIC DNA]</scope>
    <source>
        <strain evidence="12">ATCC MYA-139 / BCRC 22969 / CBS 8797 / CCRC 22969 / KCTC 17520 / NBRC 10181 / NCYC 3082</strain>
    </source>
</reference>
<dbReference type="EMBL" id="HE978314">
    <property type="protein sequence ID" value="CCK68407.1"/>
    <property type="molecule type" value="Genomic_DNA"/>
</dbReference>
<dbReference type="KEGG" id="kng:KNAG_0A07540"/>
<evidence type="ECO:0000256" key="6">
    <source>
        <dbReference type="ARBA" id="ARBA00023034"/>
    </source>
</evidence>
<dbReference type="Pfam" id="PF08318">
    <property type="entry name" value="COG4_m"/>
    <property type="match status" value="2"/>
</dbReference>
<organism evidence="11 12">
    <name type="scientific">Huiozyma naganishii (strain ATCC MYA-139 / BCRC 22969 / CBS 8797 / KCTC 17520 / NBRC 10181 / NCYC 3082 / Yp74L-3)</name>
    <name type="common">Yeast</name>
    <name type="synonym">Kazachstania naganishii</name>
    <dbReference type="NCBI Taxonomy" id="1071383"/>
    <lineage>
        <taxon>Eukaryota</taxon>
        <taxon>Fungi</taxon>
        <taxon>Dikarya</taxon>
        <taxon>Ascomycota</taxon>
        <taxon>Saccharomycotina</taxon>
        <taxon>Saccharomycetes</taxon>
        <taxon>Saccharomycetales</taxon>
        <taxon>Saccharomycetaceae</taxon>
        <taxon>Huiozyma</taxon>
    </lineage>
</organism>
<evidence type="ECO:0000256" key="7">
    <source>
        <dbReference type="ARBA" id="ARBA00023136"/>
    </source>
</evidence>
<keyword evidence="7" id="KW-0472">Membrane</keyword>
<dbReference type="GO" id="GO:0017119">
    <property type="term" value="C:Golgi transport complex"/>
    <property type="evidence" value="ECO:0007669"/>
    <property type="project" value="EnsemblFungi"/>
</dbReference>
<dbReference type="GO" id="GO:0032258">
    <property type="term" value="P:cytoplasm to vacuole targeting by the Cvt pathway"/>
    <property type="evidence" value="ECO:0007669"/>
    <property type="project" value="EnsemblFungi"/>
</dbReference>
<evidence type="ECO:0000313" key="11">
    <source>
        <dbReference type="EMBL" id="CCK68407.1"/>
    </source>
</evidence>
<dbReference type="PANTHER" id="PTHR24016">
    <property type="entry name" value="CONSERVED OLIGOMERIC GOLGI COMPLEX SUBUNIT 4"/>
    <property type="match status" value="1"/>
</dbReference>
<keyword evidence="12" id="KW-1185">Reference proteome</keyword>
<dbReference type="SMART" id="SM00762">
    <property type="entry name" value="Cog4"/>
    <property type="match status" value="1"/>
</dbReference>
<evidence type="ECO:0000256" key="8">
    <source>
        <dbReference type="ARBA" id="ARBA00031340"/>
    </source>
</evidence>
<dbReference type="GO" id="GO:0000425">
    <property type="term" value="P:pexophagy"/>
    <property type="evidence" value="ECO:0007669"/>
    <property type="project" value="EnsemblFungi"/>
</dbReference>
<dbReference type="Pfam" id="PF20662">
    <property type="entry name" value="COG4_C"/>
    <property type="match status" value="1"/>
</dbReference>
<evidence type="ECO:0000256" key="4">
    <source>
        <dbReference type="ARBA" id="ARBA00022448"/>
    </source>
</evidence>
<reference evidence="11 12" key="1">
    <citation type="journal article" date="2011" name="Proc. Natl. Acad. Sci. U.S.A.">
        <title>Evolutionary erosion of yeast sex chromosomes by mating-type switching accidents.</title>
        <authorList>
            <person name="Gordon J.L."/>
            <person name="Armisen D."/>
            <person name="Proux-Wera E."/>
            <person name="Oheigeartaigh S.S."/>
            <person name="Byrne K.P."/>
            <person name="Wolfe K.H."/>
        </authorList>
    </citation>
    <scope>NUCLEOTIDE SEQUENCE [LARGE SCALE GENOMIC DNA]</scope>
    <source>
        <strain evidence="12">ATCC MYA-139 / BCRC 22969 / CBS 8797 / CCRC 22969 / KCTC 17520 / NBRC 10181 / NCYC 3082</strain>
    </source>
</reference>
<dbReference type="InterPro" id="IPR048684">
    <property type="entry name" value="COG4_C"/>
</dbReference>
<dbReference type="GO" id="GO:0000139">
    <property type="term" value="C:Golgi membrane"/>
    <property type="evidence" value="ECO:0007669"/>
    <property type="project" value="UniProtKB-SubCell"/>
</dbReference>
<dbReference type="Gene3D" id="1.20.58.1970">
    <property type="match status" value="1"/>
</dbReference>
<evidence type="ECO:0000313" key="12">
    <source>
        <dbReference type="Proteomes" id="UP000006310"/>
    </source>
</evidence>
<dbReference type="OMA" id="DINEWEH"/>
<dbReference type="PANTHER" id="PTHR24016:SF0">
    <property type="entry name" value="CONSERVED OLIGOMERIC GOLGI COMPLEX SUBUNIT 4"/>
    <property type="match status" value="1"/>
</dbReference>
<dbReference type="RefSeq" id="XP_022462653.1">
    <property type="nucleotide sequence ID" value="XM_022611223.1"/>
</dbReference>
<keyword evidence="6" id="KW-0333">Golgi apparatus</keyword>
<dbReference type="InterPro" id="IPR048680">
    <property type="entry name" value="COG4_N"/>
</dbReference>
<feature type="region of interest" description="Disordered" evidence="9">
    <location>
        <begin position="504"/>
        <end position="530"/>
    </location>
</feature>
<dbReference type="GeneID" id="34524042"/>
<dbReference type="OrthoDB" id="47059at2759"/>
<gene>
    <name evidence="11" type="primary">KNAG0A07540</name>
    <name evidence="11" type="ordered locus">KNAG_0A07540</name>
</gene>
<sequence>MPDAETQWDDHLSKNLAKYSLLLDKLTTLSQVTKLQNMVRADHAETAAQLNELVAESHTVHNKQIRRLELRRTGLTSTLSQFHTALNAVRNSNVEARSINTEISTTDAEREFLQQTHSFLNDVRSLKNNISLIQGALKDGDYLVAATAINEINELPSEIVNSQFALATIPTPEMPHSAGEILAQWTDELRTLFKANFTAAVAANNIDDLTFYFKLFPLIGEPTLGLDLYSKFITDIISQENQKFIATALKLDSGFHWVLLQLFKISSTVINEHSKIIERAYGLEYMPFIMTKVEVEVELQSCLVLNYFKETKLDTVAAEVQGTAAKTLINEFSQFLQNWSMYSRFFSVRWREFSAVGEENNETQGPLTLANPITDGSFMRKLHDENIFHTFQDLNLKYLARSSRRSVELEELPDINPLISTTLIPHEDPSSWPISSVLEDVILLLRQSLVCTVNTGQFAILAEFIASVVKFITNDFLVNFVQKRLKRLQEELNNGTIPSLRKYIPHDEETPQERARSPMAKAGSPGYHGPPQTQYQMQQSTGKFNLRGAFANIQSNLQSVVVANELDDQGNDDEINILRLHKYLIYINTLYFFQIATHKLFVEEIVEENARLLPDNFPFNDDCHRIADQLRSAESKISEQTGKLSHWGLRYLFQTALLHRVKRLLNDLFINGTDNNYIANTDDFEDLSQINSFIVKWTNFITPYQNVLYRDAHHALLLLLTDFCKNFVEKRVWALRVNELGAVKLDRELSLFISTICGLNYSLREDFTRVTQIVLLLGFDDDDFDVRTGDIKEELVNSIDWVLSPQDRAQTRSLKVDKRR</sequence>
<dbReference type="HOGENOM" id="CLU_014853_3_0_1"/>
<evidence type="ECO:0000259" key="10">
    <source>
        <dbReference type="SMART" id="SM00762"/>
    </source>
</evidence>
<accession>J7RUA6</accession>
<protein>
    <recommendedName>
        <fullName evidence="3">Conserved oligomeric Golgi complex subunit 4</fullName>
    </recommendedName>
    <alternativeName>
        <fullName evidence="8">Component of oligomeric Golgi complex 4</fullName>
    </alternativeName>
</protein>